<evidence type="ECO:0000256" key="4">
    <source>
        <dbReference type="PROSITE-ProRule" id="PRU00175"/>
    </source>
</evidence>
<organism evidence="8 9">
    <name type="scientific">Oikopleura dioica</name>
    <name type="common">Tunicate</name>
    <dbReference type="NCBI Taxonomy" id="34765"/>
    <lineage>
        <taxon>Eukaryota</taxon>
        <taxon>Metazoa</taxon>
        <taxon>Chordata</taxon>
        <taxon>Tunicata</taxon>
        <taxon>Appendicularia</taxon>
        <taxon>Copelata</taxon>
        <taxon>Oikopleuridae</taxon>
        <taxon>Oikopleura</taxon>
    </lineage>
</organism>
<dbReference type="EMBL" id="OU015568">
    <property type="protein sequence ID" value="CAG5078324.1"/>
    <property type="molecule type" value="Genomic_DNA"/>
</dbReference>
<dbReference type="PROSITE" id="PS50089">
    <property type="entry name" value="ZF_RING_2"/>
    <property type="match status" value="1"/>
</dbReference>
<keyword evidence="9" id="KW-1185">Reference proteome</keyword>
<name>A0ABN7RIF0_OIKDI</name>
<dbReference type="InterPro" id="IPR017907">
    <property type="entry name" value="Znf_RING_CS"/>
</dbReference>
<dbReference type="SUPFAM" id="SSF57850">
    <property type="entry name" value="RING/U-box"/>
    <property type="match status" value="1"/>
</dbReference>
<accession>A0ABN7RIF0</accession>
<dbReference type="InterPro" id="IPR047134">
    <property type="entry name" value="RNF4"/>
</dbReference>
<dbReference type="Gene3D" id="3.30.40.10">
    <property type="entry name" value="Zinc/RING finger domain, C3HC4 (zinc finger)"/>
    <property type="match status" value="1"/>
</dbReference>
<feature type="domain" description="RING-type" evidence="7">
    <location>
        <begin position="276"/>
        <end position="333"/>
    </location>
</feature>
<feature type="region of interest" description="Disordered" evidence="6">
    <location>
        <begin position="46"/>
        <end position="91"/>
    </location>
</feature>
<dbReference type="Proteomes" id="UP001158576">
    <property type="component" value="Chromosome PAR"/>
</dbReference>
<gene>
    <name evidence="8" type="ORF">OKIOD_LOCUS517</name>
</gene>
<dbReference type="InterPro" id="IPR027370">
    <property type="entry name" value="Znf-RING_euk"/>
</dbReference>
<dbReference type="Pfam" id="PF13445">
    <property type="entry name" value="zf-RING_UBOX"/>
    <property type="match status" value="1"/>
</dbReference>
<evidence type="ECO:0000313" key="8">
    <source>
        <dbReference type="EMBL" id="CAG5078324.1"/>
    </source>
</evidence>
<keyword evidence="2 4" id="KW-0863">Zinc-finger</keyword>
<keyword evidence="3" id="KW-0862">Zinc</keyword>
<evidence type="ECO:0000256" key="1">
    <source>
        <dbReference type="ARBA" id="ARBA00022723"/>
    </source>
</evidence>
<dbReference type="PANTHER" id="PTHR23041">
    <property type="entry name" value="RING FINGER DOMAIN-CONTAINING"/>
    <property type="match status" value="1"/>
</dbReference>
<dbReference type="PANTHER" id="PTHR23041:SF78">
    <property type="entry name" value="E3 UBIQUITIN-PROTEIN LIGASE RNF4"/>
    <property type="match status" value="1"/>
</dbReference>
<keyword evidence="5" id="KW-0175">Coiled coil</keyword>
<dbReference type="PROSITE" id="PS00518">
    <property type="entry name" value="ZF_RING_1"/>
    <property type="match status" value="1"/>
</dbReference>
<dbReference type="SMART" id="SM00184">
    <property type="entry name" value="RING"/>
    <property type="match status" value="1"/>
</dbReference>
<proteinExistence type="predicted"/>
<evidence type="ECO:0000256" key="6">
    <source>
        <dbReference type="SAM" id="MobiDB-lite"/>
    </source>
</evidence>
<feature type="compositionally biased region" description="Polar residues" evidence="6">
    <location>
        <begin position="55"/>
        <end position="66"/>
    </location>
</feature>
<dbReference type="InterPro" id="IPR013083">
    <property type="entry name" value="Znf_RING/FYVE/PHD"/>
</dbReference>
<evidence type="ECO:0000259" key="7">
    <source>
        <dbReference type="PROSITE" id="PS50089"/>
    </source>
</evidence>
<reference evidence="8 9" key="1">
    <citation type="submission" date="2021-04" db="EMBL/GenBank/DDBJ databases">
        <authorList>
            <person name="Bliznina A."/>
        </authorList>
    </citation>
    <scope>NUCLEOTIDE SEQUENCE [LARGE SCALE GENOMIC DNA]</scope>
</reference>
<evidence type="ECO:0000313" key="9">
    <source>
        <dbReference type="Proteomes" id="UP001158576"/>
    </source>
</evidence>
<feature type="coiled-coil region" evidence="5">
    <location>
        <begin position="5"/>
        <end position="39"/>
    </location>
</feature>
<sequence length="346" mass="38730">MSDIERKLELEWQRLNDEEQQLEALLSVLSGELRKLKEDERAIRRALARDAEPPKSQNPDPISSSKDAVPTRPSLSINRTPQPLTVQVPFTGSRPVSLRGLAAPMGQNVRNLKMSVGTNGRKRSFSGFDEPIDIDQPGPSGIKNHVILLSDSEDDPVIQEPTIPPPNKHKKIQPNEDGIIEIPDDEDEPQVRGSIKIKDRVSQIHPHIISDPLPVAQKFAATFMGFSGLRLLGSVREPLPMPPPHFKRPKILLRDNVKKENLSEEEDENEDESFSCGICMESLSDIKKAGKKVMTTPCGHPFCNGCLEMSAKSGNYDRLPHPQSKVNHCPKCRKLYALKDRIELYL</sequence>
<evidence type="ECO:0000256" key="2">
    <source>
        <dbReference type="ARBA" id="ARBA00022771"/>
    </source>
</evidence>
<dbReference type="InterPro" id="IPR001841">
    <property type="entry name" value="Znf_RING"/>
</dbReference>
<keyword evidence="1" id="KW-0479">Metal-binding</keyword>
<evidence type="ECO:0000256" key="5">
    <source>
        <dbReference type="SAM" id="Coils"/>
    </source>
</evidence>
<evidence type="ECO:0000256" key="3">
    <source>
        <dbReference type="ARBA" id="ARBA00022833"/>
    </source>
</evidence>
<protein>
    <submittedName>
        <fullName evidence="8">Oidioi.mRNA.OKI2018_I69.PAR.g8959.t1.cds</fullName>
    </submittedName>
</protein>
<feature type="compositionally biased region" description="Polar residues" evidence="6">
    <location>
        <begin position="73"/>
        <end position="90"/>
    </location>
</feature>